<evidence type="ECO:0000259" key="2">
    <source>
        <dbReference type="Pfam" id="PF05239"/>
    </source>
</evidence>
<proteinExistence type="predicted"/>
<feature type="domain" description="PRC-barrel" evidence="2">
    <location>
        <begin position="24"/>
        <end position="90"/>
    </location>
</feature>
<dbReference type="SUPFAM" id="SSF50346">
    <property type="entry name" value="PRC-barrel domain"/>
    <property type="match status" value="1"/>
</dbReference>
<dbReference type="EMBL" id="CP158299">
    <property type="protein sequence ID" value="XBV86874.1"/>
    <property type="molecule type" value="Genomic_DNA"/>
</dbReference>
<protein>
    <submittedName>
        <fullName evidence="4">DUF2382 domain-containing protein</fullName>
    </submittedName>
</protein>
<sequence length="302" mass="33943">MSRLIPLSDLTRDRNYDLSGDVYDPTGEVAYGANNEKLGTVRGALTEEGGRIRYLIVDVGSWFTSKEVLVPVGLARFEQDAVYIDSLTKDQVRDLNQYTVGQDYNDDAQMADERVLRGTTMNASMDTTATTSRTVDRDNDAMFRTPDRLQLLEERLLVNKDRYQAGSVEVGKHLETRTENVNVTLSHDEVVIERHPLSEPRPVDGNVTLGNDSETIRVDLEAERANVQKQAYVTEEVEVGKRTETEQRTFSETVGKEVLDVTKTGEVTTQSADTLTNRQSRTEDMLEDTGTRGIDVNDTNRR</sequence>
<feature type="region of interest" description="Disordered" evidence="1">
    <location>
        <begin position="269"/>
        <end position="302"/>
    </location>
</feature>
<name>A0AAU7UEL1_9DEIO</name>
<dbReference type="PANTHER" id="PTHR38463:SF1">
    <property type="entry name" value="STRESS RESPONSE PROTEIN YSNF"/>
    <property type="match status" value="1"/>
</dbReference>
<evidence type="ECO:0000259" key="3">
    <source>
        <dbReference type="Pfam" id="PF09557"/>
    </source>
</evidence>
<dbReference type="Pfam" id="PF05239">
    <property type="entry name" value="PRC"/>
    <property type="match status" value="1"/>
</dbReference>
<dbReference type="InterPro" id="IPR052967">
    <property type="entry name" value="Stress_Response_Assoc"/>
</dbReference>
<gene>
    <name evidence="4" type="ORF">ABOD76_11355</name>
</gene>
<dbReference type="AlphaFoldDB" id="A0AAU7UEL1"/>
<dbReference type="KEGG" id="dsc:ABOD76_11355"/>
<organism evidence="4">
    <name type="scientific">Deinococcus sonorensis KR-87</name>
    <dbReference type="NCBI Taxonomy" id="694439"/>
    <lineage>
        <taxon>Bacteria</taxon>
        <taxon>Thermotogati</taxon>
        <taxon>Deinococcota</taxon>
        <taxon>Deinococci</taxon>
        <taxon>Deinococcales</taxon>
        <taxon>Deinococcaceae</taxon>
        <taxon>Deinococcus</taxon>
    </lineage>
</organism>
<dbReference type="GO" id="GO:0030077">
    <property type="term" value="C:plasma membrane light-harvesting complex"/>
    <property type="evidence" value="ECO:0007669"/>
    <property type="project" value="InterPro"/>
</dbReference>
<feature type="domain" description="DUF2382" evidence="3">
    <location>
        <begin position="149"/>
        <end position="261"/>
    </location>
</feature>
<dbReference type="InterPro" id="IPR027275">
    <property type="entry name" value="PRC-brl_dom"/>
</dbReference>
<evidence type="ECO:0000313" key="4">
    <source>
        <dbReference type="EMBL" id="XBV86874.1"/>
    </source>
</evidence>
<evidence type="ECO:0000256" key="1">
    <source>
        <dbReference type="SAM" id="MobiDB-lite"/>
    </source>
</evidence>
<dbReference type="GO" id="GO:0019684">
    <property type="term" value="P:photosynthesis, light reaction"/>
    <property type="evidence" value="ECO:0007669"/>
    <property type="project" value="InterPro"/>
</dbReference>
<reference evidence="4" key="1">
    <citation type="submission" date="2024-06" db="EMBL/GenBank/DDBJ databases">
        <title>Draft Genome Sequence of Deinococcus sonorensis Type Strain KR-87, a Biofilm Producing Representative of the Genus Deinococcus.</title>
        <authorList>
            <person name="Boren L.S."/>
            <person name="Grosso R.A."/>
            <person name="Hugenberg-Cox A.N."/>
            <person name="Hill J.T.E."/>
            <person name="Albert C.M."/>
            <person name="Tuohy J.M."/>
        </authorList>
    </citation>
    <scope>NUCLEOTIDE SEQUENCE</scope>
    <source>
        <strain evidence="4">KR-87</strain>
    </source>
</reference>
<dbReference type="PANTHER" id="PTHR38463">
    <property type="entry name" value="STRESS RESPONSE PROTEIN YSNF"/>
    <property type="match status" value="1"/>
</dbReference>
<dbReference type="InterPro" id="IPR014747">
    <property type="entry name" value="Bac_photo_RC_H_C"/>
</dbReference>
<accession>A0AAU7UEL1</accession>
<dbReference type="Gene3D" id="3.90.50.10">
    <property type="entry name" value="Photosynthetic Reaction Center, subunit H, domain 2"/>
    <property type="match status" value="1"/>
</dbReference>
<dbReference type="InterPro" id="IPR019060">
    <property type="entry name" value="DUF2382"/>
</dbReference>
<dbReference type="NCBIfam" id="TIGR02271">
    <property type="entry name" value="YsnF/AvaK domain"/>
    <property type="match status" value="1"/>
</dbReference>
<dbReference type="RefSeq" id="WP_350244963.1">
    <property type="nucleotide sequence ID" value="NZ_CP158299.1"/>
</dbReference>
<feature type="compositionally biased region" description="Polar residues" evidence="1">
    <location>
        <begin position="269"/>
        <end position="279"/>
    </location>
</feature>
<dbReference type="Pfam" id="PF09557">
    <property type="entry name" value="DUF2382"/>
    <property type="match status" value="1"/>
</dbReference>
<dbReference type="InterPro" id="IPR011033">
    <property type="entry name" value="PRC_barrel-like_sf"/>
</dbReference>